<feature type="repeat" description="CSPG" evidence="4">
    <location>
        <begin position="204"/>
        <end position="298"/>
    </location>
</feature>
<dbReference type="Pfam" id="PF16184">
    <property type="entry name" value="Cadherin_3"/>
    <property type="match status" value="4"/>
</dbReference>
<keyword evidence="2" id="KW-0677">Repeat</keyword>
<reference evidence="6" key="1">
    <citation type="submission" date="2024-04" db="EMBL/GenBank/DDBJ databases">
        <title>Salinicola lusitanus LLJ914,a marine bacterium isolated from the Okinawa Trough.</title>
        <authorList>
            <person name="Li J."/>
        </authorList>
    </citation>
    <scope>NUCLEOTIDE SEQUENCE [LARGE SCALE GENOMIC DNA]</scope>
</reference>
<dbReference type="AlphaFoldDB" id="A0AAW0PCK8"/>
<feature type="repeat" description="CSPG" evidence="4">
    <location>
        <begin position="767"/>
        <end position="866"/>
    </location>
</feature>
<evidence type="ECO:0000256" key="1">
    <source>
        <dbReference type="ARBA" id="ARBA00022729"/>
    </source>
</evidence>
<organism evidence="5 6">
    <name type="scientific">Mugilogobius chulae</name>
    <name type="common">yellowstripe goby</name>
    <dbReference type="NCBI Taxonomy" id="88201"/>
    <lineage>
        <taxon>Eukaryota</taxon>
        <taxon>Metazoa</taxon>
        <taxon>Chordata</taxon>
        <taxon>Craniata</taxon>
        <taxon>Vertebrata</taxon>
        <taxon>Euteleostomi</taxon>
        <taxon>Actinopterygii</taxon>
        <taxon>Neopterygii</taxon>
        <taxon>Teleostei</taxon>
        <taxon>Neoteleostei</taxon>
        <taxon>Acanthomorphata</taxon>
        <taxon>Gobiaria</taxon>
        <taxon>Gobiiformes</taxon>
        <taxon>Gobioidei</taxon>
        <taxon>Gobiidae</taxon>
        <taxon>Gobionellinae</taxon>
        <taxon>Mugilogobius</taxon>
    </lineage>
</organism>
<dbReference type="Proteomes" id="UP001460270">
    <property type="component" value="Unassembled WGS sequence"/>
</dbReference>
<protein>
    <recommendedName>
        <fullName evidence="7">Chondroitin sulfate proteoglycan 4</fullName>
    </recommendedName>
</protein>
<evidence type="ECO:0000256" key="4">
    <source>
        <dbReference type="PROSITE-ProRule" id="PRU01201"/>
    </source>
</evidence>
<dbReference type="PANTHER" id="PTHR45739">
    <property type="entry name" value="MATRIX PROTEIN, PUTATIVE-RELATED"/>
    <property type="match status" value="1"/>
</dbReference>
<evidence type="ECO:0000256" key="3">
    <source>
        <dbReference type="ARBA" id="ARBA00023180"/>
    </source>
</evidence>
<name>A0AAW0PCK8_9GOBI</name>
<feature type="repeat" description="CSPG" evidence="4">
    <location>
        <begin position="315"/>
        <end position="414"/>
    </location>
</feature>
<dbReference type="PROSITE" id="PS51854">
    <property type="entry name" value="CSPG"/>
    <property type="match status" value="5"/>
</dbReference>
<keyword evidence="6" id="KW-1185">Reference proteome</keyword>
<keyword evidence="3" id="KW-0325">Glycoprotein</keyword>
<dbReference type="InterPro" id="IPR051561">
    <property type="entry name" value="FRAS1_ECM"/>
</dbReference>
<gene>
    <name evidence="5" type="ORF">WMY93_011835</name>
</gene>
<proteinExistence type="predicted"/>
<evidence type="ECO:0008006" key="7">
    <source>
        <dbReference type="Google" id="ProtNLM"/>
    </source>
</evidence>
<accession>A0AAW0PCK8</accession>
<dbReference type="Gene3D" id="2.60.120.200">
    <property type="match status" value="1"/>
</dbReference>
<dbReference type="EMBL" id="JBBPFD010000008">
    <property type="protein sequence ID" value="KAK7916074.1"/>
    <property type="molecule type" value="Genomic_DNA"/>
</dbReference>
<dbReference type="GO" id="GO:0009653">
    <property type="term" value="P:anatomical structure morphogenesis"/>
    <property type="evidence" value="ECO:0007669"/>
    <property type="project" value="TreeGrafter"/>
</dbReference>
<keyword evidence="1" id="KW-0732">Signal</keyword>
<dbReference type="InterPro" id="IPR039005">
    <property type="entry name" value="CSPG_rpt"/>
</dbReference>
<dbReference type="InterPro" id="IPR013320">
    <property type="entry name" value="ConA-like_dom_sf"/>
</dbReference>
<dbReference type="SUPFAM" id="SSF49899">
    <property type="entry name" value="Concanavalin A-like lectins/glucanases"/>
    <property type="match status" value="1"/>
</dbReference>
<sequence>MKYCLQGDWALLHRLCGELELAEVTSRESVLTNTHETHTGLYREKHLVSFFGDGYIHLRTVESLVQSSVHVRFRTAAPTGLVFVAAGHSDFLLLELVSGRLQGGRASLQPKHIKPRLCHGHLRLDLLPGSDQFSDGSQDRDLSFSMVDLWQGRVMYVHGGSEEPGDFFMFSVFSSGKRELPVFLKGNRLHRFDISISPVNDAPVLSLPEGNLFTLLENSKRQLSSEVLRVSDPDTTPEDLLFNSLADIRTEAGFLEHQDYPHRPADNIFSLQDLESDKIWFVHSGIPNSRLPLRVSDGEKFSNTVTLRITAVPLEYKLVNNSGLEAGQGRWAILSTNQLAVQINVAAPGLDVRYDVTEPPLYGVVQRLHSSGEWKPATSFSQKLLERERVRYLNTYVGVQSQSDATEQFTCRVYVGERVIDDVIVPIAIRWIQFKVTRSKMELNGVQEAVITPENLQAISKVLQTIPKKGQLHFDDKILIINSTFSQKNITDGLIKYKLLNKVQEDTRDAFSFQLFAPQAASTSYDFRISARAESNAVTVQNKGLSILEGASKVITQDVLFTYTASNREVEYKVVTPPKNGYLRRINLSNSTSINDNILTFTNEDITRERIMYVHDDGETKQDYFTFLATVKSQKHAGKKQEPEEQRFNISVQLVNDQKPVRVVDKVFHVARDGQRLVTVEDLRFRDDDSDFEDSWLVYTRRGIPMGELVLASDPSHKVYEFTQRDLEQKKVLFVHRGVSSGRFVLFVTDGKHYVSTLLEVLAQDPYLRVENNTGLLVRRGSVSVLTCANLSVSTNMDVRNPEELHFDVFAPPDRGLLHFIDKDFEPVTEADAVRSFTQRDLADGRLAYRHDGGSEVSDVFNVTARAAERTASAVRREARVDVGVTVKVYLESHQRAPSVHTLRSVTVEEGGEVSVGRQSLESCSSHRLIPHSAYLERRERIHSVSMWDCLHLVSPCSD</sequence>
<feature type="repeat" description="CSPG" evidence="4">
    <location>
        <begin position="659"/>
        <end position="751"/>
    </location>
</feature>
<evidence type="ECO:0000313" key="6">
    <source>
        <dbReference type="Proteomes" id="UP001460270"/>
    </source>
</evidence>
<dbReference type="PANTHER" id="PTHR45739:SF12">
    <property type="entry name" value="CHONDROITIN SULFATE PROTEOGLYCAN 4-LIKE ISOFORM X2"/>
    <property type="match status" value="1"/>
</dbReference>
<evidence type="ECO:0000256" key="2">
    <source>
        <dbReference type="ARBA" id="ARBA00022737"/>
    </source>
</evidence>
<evidence type="ECO:0000313" key="5">
    <source>
        <dbReference type="EMBL" id="KAK7916074.1"/>
    </source>
</evidence>
<comment type="caution">
    <text evidence="5">The sequence shown here is derived from an EMBL/GenBank/DDBJ whole genome shotgun (WGS) entry which is preliminary data.</text>
</comment>
<feature type="repeat" description="CSPG" evidence="4">
    <location>
        <begin position="536"/>
        <end position="630"/>
    </location>
</feature>